<gene>
    <name evidence="2" type="ORF">IFJ97_04000</name>
</gene>
<dbReference type="SUPFAM" id="SSF52540">
    <property type="entry name" value="P-loop containing nucleoside triphosphate hydrolases"/>
    <property type="match status" value="1"/>
</dbReference>
<evidence type="ECO:0000256" key="1">
    <source>
        <dbReference type="SAM" id="MobiDB-lite"/>
    </source>
</evidence>
<dbReference type="InterPro" id="IPR027417">
    <property type="entry name" value="P-loop_NTPase"/>
</dbReference>
<dbReference type="EMBL" id="JACXWA010000064">
    <property type="protein sequence ID" value="MBD3870503.1"/>
    <property type="molecule type" value="Genomic_DNA"/>
</dbReference>
<dbReference type="Proteomes" id="UP000598633">
    <property type="component" value="Unassembled WGS sequence"/>
</dbReference>
<dbReference type="Gene3D" id="3.40.50.300">
    <property type="entry name" value="P-loop containing nucleotide triphosphate hydrolases"/>
    <property type="match status" value="1"/>
</dbReference>
<evidence type="ECO:0008006" key="4">
    <source>
        <dbReference type="Google" id="ProtNLM"/>
    </source>
</evidence>
<proteinExistence type="predicted"/>
<organism evidence="2 3">
    <name type="scientific">Candidatus Sulfomarinibacter kjeldsenii</name>
    <dbReference type="NCBI Taxonomy" id="2885994"/>
    <lineage>
        <taxon>Bacteria</taxon>
        <taxon>Pseudomonadati</taxon>
        <taxon>Acidobacteriota</taxon>
        <taxon>Thermoanaerobaculia</taxon>
        <taxon>Thermoanaerobaculales</taxon>
        <taxon>Candidatus Sulfomarinibacteraceae</taxon>
        <taxon>Candidatus Sulfomarinibacter</taxon>
    </lineage>
</organism>
<sequence>MVFFNWATMQMAAKIVYYGPGLCGKTSNLSYIYAKTSPDSRGEMVSLETESDRTLFFDLLPIEVGTIGGFKTRLQLYTVPGQVFYNTTRKLVLKGVDGLVFVADSQRPMRDANIESFQTLAENLEEFGLGISEIPIVLQYNKRDLSNILAIEELNADLNPDGAFKYEEASAVNGDGVITTLKEITKLTLKKLKVRMTAPEGSTTTTKIGAPSVRPVKPPQPAAPISAQSLVRAAEEGAGVEAEVVGVENTSEAAALAPEPAEVEPVAEPDVSGEDQIASADLEEATITADEKMDQEEASPTDDGIGQPFPDVEVTKVSEDVAEEAPRTAAESEVIEVEFDAETSAEPAEPPEVKRVQVSNQMDILAELDGLRKQATMGISGRQPKTTASDLDLDSLISGDTGQSRELRRKIEKSVNSDIFKTMRGMQIAIRIQDEGGDIIHSLDPVSVDIEDATALKKLCLRLSLDLENLR</sequence>
<dbReference type="CDD" id="cd00882">
    <property type="entry name" value="Ras_like_GTPase"/>
    <property type="match status" value="1"/>
</dbReference>
<reference evidence="2 3" key="1">
    <citation type="submission" date="2020-08" db="EMBL/GenBank/DDBJ databases">
        <title>Acidobacteriota in marine sediments use diverse sulfur dissimilation pathways.</title>
        <authorList>
            <person name="Wasmund K."/>
        </authorList>
    </citation>
    <scope>NUCLEOTIDE SEQUENCE [LARGE SCALE GENOMIC DNA]</scope>
    <source>
        <strain evidence="2">MAG AM3-A</strain>
    </source>
</reference>
<feature type="compositionally biased region" description="Acidic residues" evidence="1">
    <location>
        <begin position="261"/>
        <end position="273"/>
    </location>
</feature>
<dbReference type="InterPro" id="IPR052705">
    <property type="entry name" value="Gliding_Motility_GTPase"/>
</dbReference>
<dbReference type="AlphaFoldDB" id="A0A8J6XZG7"/>
<name>A0A8J6XZG7_9BACT</name>
<protein>
    <recommendedName>
        <fullName evidence="4">Mutual gliding-motility protein MglA</fullName>
    </recommendedName>
</protein>
<dbReference type="PANTHER" id="PTHR42708:SF1">
    <property type="entry name" value="GLIDING MOTILITY PROTEIN MGLA"/>
    <property type="match status" value="1"/>
</dbReference>
<feature type="region of interest" description="Disordered" evidence="1">
    <location>
        <begin position="253"/>
        <end position="274"/>
    </location>
</feature>
<comment type="caution">
    <text evidence="2">The sequence shown here is derived from an EMBL/GenBank/DDBJ whole genome shotgun (WGS) entry which is preliminary data.</text>
</comment>
<evidence type="ECO:0000313" key="3">
    <source>
        <dbReference type="Proteomes" id="UP000598633"/>
    </source>
</evidence>
<evidence type="ECO:0000313" key="2">
    <source>
        <dbReference type="EMBL" id="MBD3870503.1"/>
    </source>
</evidence>
<dbReference type="PANTHER" id="PTHR42708">
    <property type="entry name" value="ATP/GTP-BINDING PROTEIN-RELATED"/>
    <property type="match status" value="1"/>
</dbReference>
<feature type="region of interest" description="Disordered" evidence="1">
    <location>
        <begin position="198"/>
        <end position="223"/>
    </location>
</feature>
<accession>A0A8J6XZG7</accession>